<sequence length="554" mass="63778">MKSSFFPYWCILMDPSGLIIETNLPLDSWRQNPLSYFLHGTETIQGENGSAVLSWQPGKSPLSFPGSTGLLASWSLTHGMFWIKMEPMEEGSASLLENSFWKEFLSSDRPFRQIFETNQAIKWILDPDSGDILYANQSASQFYGYSQEELLQMKITDINIFTKEQIFEEMRQAAIEARQYFRFRHKLKSGEIREMEVYSGPLQFGGKRVLFSILYDVTERVMAISSLEESERRYRSLVESASDSIIITNFETKILEVNRRMSELLEYTKEELQKFSLKDILDEESYADAIHRIPSLEIGKPVILNRKFKAKSGKIIEAEVNAVRIDESRYMGIVRDVTERNFMTRTLEKSLKEKEAMLQEIHHRVKNNLQVISSLLGLQYENTEDPNLKRILQECENRVKSMGFVHAELYRSENFAAVDLENYFTTVSSNLIRAYGGLPRIQLQLDLSSLEVSIERAIPLGLILNELLTNSLKYAFPEDRSGKIQVKIFREEQNIVFAYSDDGVGFRKENQNGSGTIGIQLIEILSRQLKANSEFTSENGVVFRLRIPDRNPGK</sequence>
<feature type="domain" description="Histidine kinase" evidence="8">
    <location>
        <begin position="360"/>
        <end position="551"/>
    </location>
</feature>
<dbReference type="GO" id="GO:0004673">
    <property type="term" value="F:protein histidine kinase activity"/>
    <property type="evidence" value="ECO:0007669"/>
    <property type="project" value="UniProtKB-EC"/>
</dbReference>
<evidence type="ECO:0000259" key="8">
    <source>
        <dbReference type="PROSITE" id="PS50109"/>
    </source>
</evidence>
<keyword evidence="4" id="KW-0808">Transferase</keyword>
<dbReference type="SUPFAM" id="SSF55874">
    <property type="entry name" value="ATPase domain of HSP90 chaperone/DNA topoisomerase II/histidine kinase"/>
    <property type="match status" value="1"/>
</dbReference>
<protein>
    <recommendedName>
        <fullName evidence="2">histidine kinase</fullName>
        <ecNumber evidence="2">2.7.13.3</ecNumber>
    </recommendedName>
</protein>
<gene>
    <name evidence="10" type="ORF">CH362_08545</name>
</gene>
<dbReference type="GO" id="GO:0005524">
    <property type="term" value="F:ATP binding"/>
    <property type="evidence" value="ECO:0007669"/>
    <property type="project" value="UniProtKB-KW"/>
</dbReference>
<feature type="domain" description="PAS" evidence="9">
    <location>
        <begin position="107"/>
        <end position="151"/>
    </location>
</feature>
<dbReference type="Pfam" id="PF02518">
    <property type="entry name" value="HATPase_c"/>
    <property type="match status" value="1"/>
</dbReference>
<dbReference type="InterPro" id="IPR036890">
    <property type="entry name" value="HATPase_C_sf"/>
</dbReference>
<dbReference type="Pfam" id="PF07568">
    <property type="entry name" value="HisKA_2"/>
    <property type="match status" value="1"/>
</dbReference>
<dbReference type="SMART" id="SM00086">
    <property type="entry name" value="PAC"/>
    <property type="match status" value="2"/>
</dbReference>
<keyword evidence="7" id="KW-0067">ATP-binding</keyword>
<keyword evidence="5" id="KW-0547">Nucleotide-binding</keyword>
<evidence type="ECO:0000256" key="7">
    <source>
        <dbReference type="ARBA" id="ARBA00022840"/>
    </source>
</evidence>
<dbReference type="InterPro" id="IPR001610">
    <property type="entry name" value="PAC"/>
</dbReference>
<keyword evidence="6 10" id="KW-0418">Kinase</keyword>
<dbReference type="InterPro" id="IPR011495">
    <property type="entry name" value="Sig_transdc_His_kin_sub2_dim/P"/>
</dbReference>
<evidence type="ECO:0000259" key="9">
    <source>
        <dbReference type="PROSITE" id="PS50112"/>
    </source>
</evidence>
<keyword evidence="11" id="KW-1185">Reference proteome</keyword>
<dbReference type="EMBL" id="NPDR01000003">
    <property type="protein sequence ID" value="PJZ49372.1"/>
    <property type="molecule type" value="Genomic_DNA"/>
</dbReference>
<dbReference type="InterPro" id="IPR013767">
    <property type="entry name" value="PAS_fold"/>
</dbReference>
<dbReference type="PROSITE" id="PS50112">
    <property type="entry name" value="PAS"/>
    <property type="match status" value="2"/>
</dbReference>
<dbReference type="RefSeq" id="WP_100709944.1">
    <property type="nucleotide sequence ID" value="NZ_NPDR01000003.1"/>
</dbReference>
<organism evidence="10 11">
    <name type="scientific">Leptospira saintgironsiae</name>
    <dbReference type="NCBI Taxonomy" id="2023183"/>
    <lineage>
        <taxon>Bacteria</taxon>
        <taxon>Pseudomonadati</taxon>
        <taxon>Spirochaetota</taxon>
        <taxon>Spirochaetia</taxon>
        <taxon>Leptospirales</taxon>
        <taxon>Leptospiraceae</taxon>
        <taxon>Leptospira</taxon>
    </lineage>
</organism>
<dbReference type="SMART" id="SM00091">
    <property type="entry name" value="PAS"/>
    <property type="match status" value="2"/>
</dbReference>
<dbReference type="InterPro" id="IPR000014">
    <property type="entry name" value="PAS"/>
</dbReference>
<proteinExistence type="predicted"/>
<keyword evidence="3" id="KW-0597">Phosphoprotein</keyword>
<dbReference type="SUPFAM" id="SSF55785">
    <property type="entry name" value="PYP-like sensor domain (PAS domain)"/>
    <property type="match status" value="2"/>
</dbReference>
<dbReference type="CDD" id="cd00130">
    <property type="entry name" value="PAS"/>
    <property type="match status" value="2"/>
</dbReference>
<dbReference type="Proteomes" id="UP000231926">
    <property type="component" value="Unassembled WGS sequence"/>
</dbReference>
<dbReference type="Gene3D" id="3.30.565.10">
    <property type="entry name" value="Histidine kinase-like ATPase, C-terminal domain"/>
    <property type="match status" value="1"/>
</dbReference>
<dbReference type="SMART" id="SM00387">
    <property type="entry name" value="HATPase_c"/>
    <property type="match status" value="1"/>
</dbReference>
<dbReference type="InterPro" id="IPR005467">
    <property type="entry name" value="His_kinase_dom"/>
</dbReference>
<dbReference type="GO" id="GO:0006355">
    <property type="term" value="P:regulation of DNA-templated transcription"/>
    <property type="evidence" value="ECO:0007669"/>
    <property type="project" value="InterPro"/>
</dbReference>
<dbReference type="PANTHER" id="PTHR41523:SF8">
    <property type="entry name" value="ETHYLENE RESPONSE SENSOR PROTEIN"/>
    <property type="match status" value="1"/>
</dbReference>
<name>A0A2M9YCU7_9LEPT</name>
<dbReference type="OrthoDB" id="9806821at2"/>
<dbReference type="PANTHER" id="PTHR41523">
    <property type="entry name" value="TWO-COMPONENT SYSTEM SENSOR PROTEIN"/>
    <property type="match status" value="1"/>
</dbReference>
<evidence type="ECO:0000313" key="10">
    <source>
        <dbReference type="EMBL" id="PJZ49372.1"/>
    </source>
</evidence>
<evidence type="ECO:0000313" key="11">
    <source>
        <dbReference type="Proteomes" id="UP000231926"/>
    </source>
</evidence>
<evidence type="ECO:0000256" key="6">
    <source>
        <dbReference type="ARBA" id="ARBA00022777"/>
    </source>
</evidence>
<reference evidence="10 11" key="1">
    <citation type="submission" date="2017-07" db="EMBL/GenBank/DDBJ databases">
        <title>Leptospira spp. isolated from tropical soils.</title>
        <authorList>
            <person name="Thibeaux R."/>
            <person name="Iraola G."/>
            <person name="Ferres I."/>
            <person name="Bierque E."/>
            <person name="Girault D."/>
            <person name="Soupe-Gilbert M.-E."/>
            <person name="Picardeau M."/>
            <person name="Goarant C."/>
        </authorList>
    </citation>
    <scope>NUCLEOTIDE SEQUENCE [LARGE SCALE GENOMIC DNA]</scope>
    <source>
        <strain evidence="10 11">FH4-C-A2</strain>
    </source>
</reference>
<dbReference type="Pfam" id="PF13426">
    <property type="entry name" value="PAS_9"/>
    <property type="match status" value="1"/>
</dbReference>
<dbReference type="EC" id="2.7.13.3" evidence="2"/>
<evidence type="ECO:0000256" key="4">
    <source>
        <dbReference type="ARBA" id="ARBA00022679"/>
    </source>
</evidence>
<dbReference type="AlphaFoldDB" id="A0A2M9YCU7"/>
<dbReference type="Pfam" id="PF00989">
    <property type="entry name" value="PAS"/>
    <property type="match status" value="1"/>
</dbReference>
<dbReference type="PROSITE" id="PS50109">
    <property type="entry name" value="HIS_KIN"/>
    <property type="match status" value="1"/>
</dbReference>
<evidence type="ECO:0000256" key="5">
    <source>
        <dbReference type="ARBA" id="ARBA00022741"/>
    </source>
</evidence>
<evidence type="ECO:0000256" key="2">
    <source>
        <dbReference type="ARBA" id="ARBA00012438"/>
    </source>
</evidence>
<comment type="catalytic activity">
    <reaction evidence="1">
        <text>ATP + protein L-histidine = ADP + protein N-phospho-L-histidine.</text>
        <dbReference type="EC" id="2.7.13.3"/>
    </reaction>
</comment>
<dbReference type="Gene3D" id="3.30.450.20">
    <property type="entry name" value="PAS domain"/>
    <property type="match status" value="2"/>
</dbReference>
<dbReference type="InterPro" id="IPR003594">
    <property type="entry name" value="HATPase_dom"/>
</dbReference>
<evidence type="ECO:0000256" key="1">
    <source>
        <dbReference type="ARBA" id="ARBA00000085"/>
    </source>
</evidence>
<accession>A0A2M9YCU7</accession>
<evidence type="ECO:0000256" key="3">
    <source>
        <dbReference type="ARBA" id="ARBA00022553"/>
    </source>
</evidence>
<dbReference type="InterPro" id="IPR035965">
    <property type="entry name" value="PAS-like_dom_sf"/>
</dbReference>
<feature type="domain" description="PAS" evidence="9">
    <location>
        <begin position="230"/>
        <end position="272"/>
    </location>
</feature>
<comment type="caution">
    <text evidence="10">The sequence shown here is derived from an EMBL/GenBank/DDBJ whole genome shotgun (WGS) entry which is preliminary data.</text>
</comment>
<dbReference type="NCBIfam" id="TIGR00229">
    <property type="entry name" value="sensory_box"/>
    <property type="match status" value="2"/>
</dbReference>